<keyword evidence="1" id="KW-0812">Transmembrane</keyword>
<dbReference type="AlphaFoldDB" id="A0A4Y9RQW1"/>
<evidence type="ECO:0000313" key="2">
    <source>
        <dbReference type="EMBL" id="TFW10671.1"/>
    </source>
</evidence>
<keyword evidence="3" id="KW-1185">Reference proteome</keyword>
<comment type="caution">
    <text evidence="2">The sequence shown here is derived from an EMBL/GenBank/DDBJ whole genome shotgun (WGS) entry which is preliminary data.</text>
</comment>
<reference evidence="2 3" key="1">
    <citation type="submission" date="2019-03" db="EMBL/GenBank/DDBJ databases">
        <title>Draft Genome Sequence of Massilia arenosa sp. nov., a Novel Massilia Species Isolated from a Sandy-loam Maize Soil.</title>
        <authorList>
            <person name="Raths R."/>
            <person name="Peta V."/>
            <person name="Bucking H."/>
        </authorList>
    </citation>
    <scope>NUCLEOTIDE SEQUENCE [LARGE SCALE GENOMIC DNA]</scope>
    <source>
        <strain evidence="2 3">MC02</strain>
    </source>
</reference>
<keyword evidence="1" id="KW-0472">Membrane</keyword>
<feature type="transmembrane region" description="Helical" evidence="1">
    <location>
        <begin position="20"/>
        <end position="42"/>
    </location>
</feature>
<name>A0A4Y9RQW1_9BURK</name>
<dbReference type="Proteomes" id="UP000298438">
    <property type="component" value="Unassembled WGS sequence"/>
</dbReference>
<sequence length="70" mass="7576">MKFSKRGRIAMRFWDRLESLRLCMGGALAGDVFAGAFGPLFGLHVSDSTYLAGAVIGFVTVGILQARRVI</sequence>
<feature type="transmembrane region" description="Helical" evidence="1">
    <location>
        <begin position="48"/>
        <end position="66"/>
    </location>
</feature>
<dbReference type="EMBL" id="SPVF01000274">
    <property type="protein sequence ID" value="TFW10671.1"/>
    <property type="molecule type" value="Genomic_DNA"/>
</dbReference>
<accession>A0A4Y9RQW1</accession>
<gene>
    <name evidence="2" type="ORF">E4L96_22900</name>
</gene>
<protein>
    <submittedName>
        <fullName evidence="2">Uncharacterized protein</fullName>
    </submittedName>
</protein>
<evidence type="ECO:0000256" key="1">
    <source>
        <dbReference type="SAM" id="Phobius"/>
    </source>
</evidence>
<evidence type="ECO:0000313" key="3">
    <source>
        <dbReference type="Proteomes" id="UP000298438"/>
    </source>
</evidence>
<dbReference type="RefSeq" id="WP_135209537.1">
    <property type="nucleotide sequence ID" value="NZ_SPVF01000274.1"/>
</dbReference>
<proteinExistence type="predicted"/>
<organism evidence="2 3">
    <name type="scientific">Zemynaea arenosa</name>
    <dbReference type="NCBI Taxonomy" id="2561931"/>
    <lineage>
        <taxon>Bacteria</taxon>
        <taxon>Pseudomonadati</taxon>
        <taxon>Pseudomonadota</taxon>
        <taxon>Betaproteobacteria</taxon>
        <taxon>Burkholderiales</taxon>
        <taxon>Oxalobacteraceae</taxon>
        <taxon>Telluria group</taxon>
        <taxon>Zemynaea</taxon>
    </lineage>
</organism>
<keyword evidence="1" id="KW-1133">Transmembrane helix</keyword>